<dbReference type="Proteomes" id="UP000325286">
    <property type="component" value="Chromosome"/>
</dbReference>
<name>A0A5B9QH86_9BACT</name>
<dbReference type="RefSeq" id="WP_068137397.1">
    <property type="nucleotide sequence ID" value="NZ_CP042914.1"/>
</dbReference>
<dbReference type="PANTHER" id="PTHR15337:SF11">
    <property type="entry name" value="THIOREDOXIN DOMAIN-CONTAINING PROTEIN"/>
    <property type="match status" value="1"/>
</dbReference>
<sequence>MVSLLLAAVLSTVVTDQPASQQDYAQAYRTAQQEGKPLVVVVGAEWCPACVNLKSQTIAAMKRTGELSEVSMAIVDQDAEPELAAQLKRGRTIPQVIVFSQTPAGSWKRIQLTGFQTERTMQSVLNTAKQLSNGS</sequence>
<proteinExistence type="predicted"/>
<dbReference type="AlphaFoldDB" id="A0A5B9QH86"/>
<organism evidence="2 3">
    <name type="scientific">Roseimaritima ulvae</name>
    <dbReference type="NCBI Taxonomy" id="980254"/>
    <lineage>
        <taxon>Bacteria</taxon>
        <taxon>Pseudomonadati</taxon>
        <taxon>Planctomycetota</taxon>
        <taxon>Planctomycetia</taxon>
        <taxon>Pirellulales</taxon>
        <taxon>Pirellulaceae</taxon>
        <taxon>Roseimaritima</taxon>
    </lineage>
</organism>
<keyword evidence="3" id="KW-1185">Reference proteome</keyword>
<evidence type="ECO:0000313" key="3">
    <source>
        <dbReference type="Proteomes" id="UP000325286"/>
    </source>
</evidence>
<dbReference type="Gene3D" id="3.40.30.10">
    <property type="entry name" value="Glutaredoxin"/>
    <property type="match status" value="1"/>
</dbReference>
<evidence type="ECO:0000313" key="2">
    <source>
        <dbReference type="EMBL" id="QEG38487.1"/>
    </source>
</evidence>
<reference evidence="2 3" key="1">
    <citation type="submission" date="2019-08" db="EMBL/GenBank/DDBJ databases">
        <title>Deep-cultivation of Planctomycetes and their phenomic and genomic characterization uncovers novel biology.</title>
        <authorList>
            <person name="Wiegand S."/>
            <person name="Jogler M."/>
            <person name="Boedeker C."/>
            <person name="Pinto D."/>
            <person name="Vollmers J."/>
            <person name="Rivas-Marin E."/>
            <person name="Kohn T."/>
            <person name="Peeters S.H."/>
            <person name="Heuer A."/>
            <person name="Rast P."/>
            <person name="Oberbeckmann S."/>
            <person name="Bunk B."/>
            <person name="Jeske O."/>
            <person name="Meyerdierks A."/>
            <person name="Storesund J.E."/>
            <person name="Kallscheuer N."/>
            <person name="Luecker S."/>
            <person name="Lage O.M."/>
            <person name="Pohl T."/>
            <person name="Merkel B.J."/>
            <person name="Hornburger P."/>
            <person name="Mueller R.-W."/>
            <person name="Bruemmer F."/>
            <person name="Labrenz M."/>
            <person name="Spormann A.M."/>
            <person name="Op den Camp H."/>
            <person name="Overmann J."/>
            <person name="Amann R."/>
            <person name="Jetten M.S.M."/>
            <person name="Mascher T."/>
            <person name="Medema M.H."/>
            <person name="Devos D.P."/>
            <person name="Kaster A.-K."/>
            <person name="Ovreas L."/>
            <person name="Rohde M."/>
            <person name="Galperin M.Y."/>
            <person name="Jogler C."/>
        </authorList>
    </citation>
    <scope>NUCLEOTIDE SEQUENCE [LARGE SCALE GENOMIC DNA]</scope>
    <source>
        <strain evidence="2 3">UC8</strain>
    </source>
</reference>
<dbReference type="EMBL" id="CP042914">
    <property type="protein sequence ID" value="QEG38487.1"/>
    <property type="molecule type" value="Genomic_DNA"/>
</dbReference>
<evidence type="ECO:0000256" key="1">
    <source>
        <dbReference type="ARBA" id="ARBA00022729"/>
    </source>
</evidence>
<dbReference type="Pfam" id="PF13899">
    <property type="entry name" value="Thioredoxin_7"/>
    <property type="match status" value="1"/>
</dbReference>
<dbReference type="InterPro" id="IPR036249">
    <property type="entry name" value="Thioredoxin-like_sf"/>
</dbReference>
<keyword evidence="1" id="KW-0732">Signal</keyword>
<accession>A0A5B9QH86</accession>
<dbReference type="KEGG" id="rul:UC8_04440"/>
<dbReference type="SUPFAM" id="SSF52833">
    <property type="entry name" value="Thioredoxin-like"/>
    <property type="match status" value="1"/>
</dbReference>
<gene>
    <name evidence="2" type="ORF">UC8_04440</name>
</gene>
<dbReference type="CDD" id="cd02947">
    <property type="entry name" value="TRX_family"/>
    <property type="match status" value="1"/>
</dbReference>
<dbReference type="PANTHER" id="PTHR15337">
    <property type="entry name" value="ANTERIOR GRADIENT PROTEIN-RELATED"/>
    <property type="match status" value="1"/>
</dbReference>
<dbReference type="OrthoDB" id="276516at2"/>
<dbReference type="InterPro" id="IPR051099">
    <property type="entry name" value="AGR/TXD"/>
</dbReference>
<protein>
    <submittedName>
        <fullName evidence="2">Thioredoxin 2</fullName>
    </submittedName>
</protein>